<accession>S9UFI8</accession>
<dbReference type="EMBL" id="ATMT01000001">
    <property type="protein sequence ID" value="EPY09235.1"/>
    <property type="molecule type" value="Genomic_DNA"/>
</dbReference>
<dbReference type="PATRIC" id="fig|1117108.3.peg.7"/>
<evidence type="ECO:0000313" key="1">
    <source>
        <dbReference type="EMBL" id="EPY09235.1"/>
    </source>
</evidence>
<sequence>MSLLDGLRNNILHERSEQWLFPNQDKKLHLTERTVQKVFEQVKERAAIQIYRVFEKFTKRQK</sequence>
<comment type="caution">
    <text evidence="1">The sequence shown here is derived from an EMBL/GenBank/DDBJ whole genome shotgun (WGS) entry which is preliminary data.</text>
</comment>
<name>S9UFI8_PAEAL</name>
<dbReference type="AlphaFoldDB" id="S9UFI8"/>
<reference evidence="1 2" key="1">
    <citation type="submission" date="2013-05" db="EMBL/GenBank/DDBJ databases">
        <authorList>
            <person name="Strain E.A."/>
            <person name="Brown E."/>
            <person name="Allard M.W."/>
            <person name="Luo Y.L."/>
        </authorList>
    </citation>
    <scope>NUCLEOTIDE SEQUENCE [LARGE SCALE GENOMIC DNA]</scope>
    <source>
        <strain evidence="1 2">TS-15</strain>
    </source>
</reference>
<dbReference type="Proteomes" id="UP000015344">
    <property type="component" value="Unassembled WGS sequence"/>
</dbReference>
<evidence type="ECO:0000313" key="2">
    <source>
        <dbReference type="Proteomes" id="UP000015344"/>
    </source>
</evidence>
<proteinExistence type="predicted"/>
<organism evidence="1 2">
    <name type="scientific">Paenibacillus alvei TS-15</name>
    <dbReference type="NCBI Taxonomy" id="1117108"/>
    <lineage>
        <taxon>Bacteria</taxon>
        <taxon>Bacillati</taxon>
        <taxon>Bacillota</taxon>
        <taxon>Bacilli</taxon>
        <taxon>Bacillales</taxon>
        <taxon>Paenibacillaceae</taxon>
        <taxon>Paenibacillus</taxon>
    </lineage>
</organism>
<protein>
    <submittedName>
        <fullName evidence="1">Uncharacterized protein</fullName>
    </submittedName>
</protein>
<gene>
    <name evidence="1" type="ORF">PAALTS15_00040</name>
</gene>